<dbReference type="PROSITE" id="PS50850">
    <property type="entry name" value="MFS"/>
    <property type="match status" value="1"/>
</dbReference>
<dbReference type="InterPro" id="IPR004638">
    <property type="entry name" value="EmrB-like"/>
</dbReference>
<dbReference type="InterPro" id="IPR011701">
    <property type="entry name" value="MFS"/>
</dbReference>
<evidence type="ECO:0000256" key="6">
    <source>
        <dbReference type="ARBA" id="ARBA00023136"/>
    </source>
</evidence>
<dbReference type="Pfam" id="PF07690">
    <property type="entry name" value="MFS_1"/>
    <property type="match status" value="1"/>
</dbReference>
<keyword evidence="12" id="KW-1185">Reference proteome</keyword>
<keyword evidence="3" id="KW-1003">Cell membrane</keyword>
<feature type="transmembrane region" description="Helical" evidence="9">
    <location>
        <begin position="282"/>
        <end position="306"/>
    </location>
</feature>
<comment type="subcellular location">
    <subcellularLocation>
        <location evidence="1">Cell membrane</location>
        <topology evidence="1">Multi-pass membrane protein</topology>
    </subcellularLocation>
</comment>
<evidence type="ECO:0000313" key="11">
    <source>
        <dbReference type="EMBL" id="MEV5506899.1"/>
    </source>
</evidence>
<evidence type="ECO:0000259" key="10">
    <source>
        <dbReference type="PROSITE" id="PS50850"/>
    </source>
</evidence>
<feature type="transmembrane region" description="Helical" evidence="9">
    <location>
        <begin position="345"/>
        <end position="366"/>
    </location>
</feature>
<keyword evidence="2" id="KW-0813">Transport</keyword>
<dbReference type="InterPro" id="IPR020846">
    <property type="entry name" value="MFS_dom"/>
</dbReference>
<feature type="domain" description="Major facilitator superfamily (MFS) profile" evidence="10">
    <location>
        <begin position="24"/>
        <end position="517"/>
    </location>
</feature>
<dbReference type="PANTHER" id="PTHR42718">
    <property type="entry name" value="MAJOR FACILITATOR SUPERFAMILY MULTIDRUG TRANSPORTER MFSC"/>
    <property type="match status" value="1"/>
</dbReference>
<accession>A0ABV3JVN5</accession>
<proteinExistence type="predicted"/>
<evidence type="ECO:0000256" key="9">
    <source>
        <dbReference type="SAM" id="Phobius"/>
    </source>
</evidence>
<dbReference type="Gene3D" id="1.20.1720.10">
    <property type="entry name" value="Multidrug resistance protein D"/>
    <property type="match status" value="1"/>
</dbReference>
<feature type="transmembrane region" description="Helical" evidence="9">
    <location>
        <begin position="66"/>
        <end position="85"/>
    </location>
</feature>
<evidence type="ECO:0000256" key="3">
    <source>
        <dbReference type="ARBA" id="ARBA00022475"/>
    </source>
</evidence>
<reference evidence="11 12" key="1">
    <citation type="submission" date="2024-06" db="EMBL/GenBank/DDBJ databases">
        <title>The Natural Products Discovery Center: Release of the First 8490 Sequenced Strains for Exploring Actinobacteria Biosynthetic Diversity.</title>
        <authorList>
            <person name="Kalkreuter E."/>
            <person name="Kautsar S.A."/>
            <person name="Yang D."/>
            <person name="Bader C.D."/>
            <person name="Teijaro C.N."/>
            <person name="Fluegel L."/>
            <person name="Davis C.M."/>
            <person name="Simpson J.R."/>
            <person name="Lauterbach L."/>
            <person name="Steele A.D."/>
            <person name="Gui C."/>
            <person name="Meng S."/>
            <person name="Li G."/>
            <person name="Viehrig K."/>
            <person name="Ye F."/>
            <person name="Su P."/>
            <person name="Kiefer A.F."/>
            <person name="Nichols A."/>
            <person name="Cepeda A.J."/>
            <person name="Yan W."/>
            <person name="Fan B."/>
            <person name="Jiang Y."/>
            <person name="Adhikari A."/>
            <person name="Zheng C.-J."/>
            <person name="Schuster L."/>
            <person name="Cowan T.M."/>
            <person name="Smanski M.J."/>
            <person name="Chevrette M.G."/>
            <person name="De Carvalho L.P.S."/>
            <person name="Shen B."/>
        </authorList>
    </citation>
    <scope>NUCLEOTIDE SEQUENCE [LARGE SCALE GENOMIC DNA]</scope>
    <source>
        <strain evidence="11 12">NPDC052347</strain>
    </source>
</reference>
<dbReference type="CDD" id="cd17321">
    <property type="entry name" value="MFS_MMR_MDR_like"/>
    <property type="match status" value="1"/>
</dbReference>
<keyword evidence="6 9" id="KW-0472">Membrane</keyword>
<dbReference type="Gene3D" id="1.20.1250.20">
    <property type="entry name" value="MFS general substrate transporter like domains"/>
    <property type="match status" value="1"/>
</dbReference>
<feature type="transmembrane region" description="Helical" evidence="9">
    <location>
        <begin position="372"/>
        <end position="390"/>
    </location>
</feature>
<keyword evidence="4 9" id="KW-0812">Transmembrane</keyword>
<evidence type="ECO:0000256" key="2">
    <source>
        <dbReference type="ARBA" id="ARBA00022448"/>
    </source>
</evidence>
<keyword evidence="5 9" id="KW-1133">Transmembrane helix</keyword>
<dbReference type="Proteomes" id="UP001552594">
    <property type="component" value="Unassembled WGS sequence"/>
</dbReference>
<dbReference type="EMBL" id="JBFAUK010000006">
    <property type="protein sequence ID" value="MEV5506899.1"/>
    <property type="molecule type" value="Genomic_DNA"/>
</dbReference>
<feature type="transmembrane region" description="Helical" evidence="9">
    <location>
        <begin position="179"/>
        <end position="201"/>
    </location>
</feature>
<evidence type="ECO:0000256" key="8">
    <source>
        <dbReference type="SAM" id="MobiDB-lite"/>
    </source>
</evidence>
<feature type="transmembrane region" description="Helical" evidence="9">
    <location>
        <begin position="213"/>
        <end position="233"/>
    </location>
</feature>
<comment type="caution">
    <text evidence="11">The sequence shown here is derived from an EMBL/GenBank/DDBJ whole genome shotgun (WGS) entry which is preliminary data.</text>
</comment>
<evidence type="ECO:0000313" key="12">
    <source>
        <dbReference type="Proteomes" id="UP001552594"/>
    </source>
</evidence>
<feature type="transmembrane region" description="Helical" evidence="9">
    <location>
        <begin position="245"/>
        <end position="262"/>
    </location>
</feature>
<evidence type="ECO:0000256" key="4">
    <source>
        <dbReference type="ARBA" id="ARBA00022692"/>
    </source>
</evidence>
<dbReference type="RefSeq" id="WP_109280867.1">
    <property type="nucleotide sequence ID" value="NZ_JBFAUK010000006.1"/>
</dbReference>
<feature type="transmembrane region" description="Helical" evidence="9">
    <location>
        <begin position="94"/>
        <end position="113"/>
    </location>
</feature>
<keyword evidence="7" id="KW-0046">Antibiotic resistance</keyword>
<dbReference type="PRINTS" id="PR01036">
    <property type="entry name" value="TCRTETB"/>
</dbReference>
<evidence type="ECO:0000256" key="1">
    <source>
        <dbReference type="ARBA" id="ARBA00004651"/>
    </source>
</evidence>
<evidence type="ECO:0000256" key="7">
    <source>
        <dbReference type="ARBA" id="ARBA00023251"/>
    </source>
</evidence>
<dbReference type="PANTHER" id="PTHR42718:SF42">
    <property type="entry name" value="EXPORT PROTEIN"/>
    <property type="match status" value="1"/>
</dbReference>
<feature type="transmembrane region" description="Helical" evidence="9">
    <location>
        <begin position="153"/>
        <end position="173"/>
    </location>
</feature>
<name>A0ABV3JVN5_STRON</name>
<feature type="region of interest" description="Disordered" evidence="8">
    <location>
        <begin position="518"/>
        <end position="539"/>
    </location>
</feature>
<feature type="compositionally biased region" description="Basic and acidic residues" evidence="8">
    <location>
        <begin position="524"/>
        <end position="539"/>
    </location>
</feature>
<organism evidence="11 12">
    <name type="scientific">Streptomyces orinoci</name>
    <name type="common">Streptoverticillium orinoci</name>
    <dbReference type="NCBI Taxonomy" id="67339"/>
    <lineage>
        <taxon>Bacteria</taxon>
        <taxon>Bacillati</taxon>
        <taxon>Actinomycetota</taxon>
        <taxon>Actinomycetes</taxon>
        <taxon>Kitasatosporales</taxon>
        <taxon>Streptomycetaceae</taxon>
        <taxon>Streptomyces</taxon>
    </lineage>
</organism>
<dbReference type="InterPro" id="IPR036259">
    <property type="entry name" value="MFS_trans_sf"/>
</dbReference>
<feature type="transmembrane region" description="Helical" evidence="9">
    <location>
        <begin position="493"/>
        <end position="513"/>
    </location>
</feature>
<gene>
    <name evidence="11" type="ORF">AB0L16_10525</name>
</gene>
<dbReference type="NCBIfam" id="TIGR00711">
    <property type="entry name" value="efflux_EmrB"/>
    <property type="match status" value="1"/>
</dbReference>
<dbReference type="SUPFAM" id="SSF103473">
    <property type="entry name" value="MFS general substrate transporter"/>
    <property type="match status" value="1"/>
</dbReference>
<protein>
    <submittedName>
        <fullName evidence="11">MFS transporter</fullName>
    </submittedName>
</protein>
<feature type="transmembrane region" description="Helical" evidence="9">
    <location>
        <begin position="21"/>
        <end position="46"/>
    </location>
</feature>
<evidence type="ECO:0000256" key="5">
    <source>
        <dbReference type="ARBA" id="ARBA00022989"/>
    </source>
</evidence>
<feature type="transmembrane region" description="Helical" evidence="9">
    <location>
        <begin position="119"/>
        <end position="141"/>
    </location>
</feature>
<sequence>MTSPVGSGSPRQVPEAVHRKRWAILTVLLFSLLVVVLDNSILNVAMKTIASPRPAGLGATQSELEWAINAYTLVFAGILFTAGLLGDRLGRKKVLLFGMTVFGIGSVLSAMAGSPGELIAFRAVMGFGGAFVMPATLAIIMNVFEREEQPKAIGIWAGAVGLAIAIGPITGGVLLSHFWWGSVFLVNVPIVIAGLIAMVLLVPDSKDPRPGRLDPLGVLLSVIGLVLLVYGIIKGGQLADFTRPEVFGTVGGGLLVLLLFVLHERRSDHPAIDVRYFRNPAFSAAVGSIALVFFALMGVTFFVVFYTQSVRGYTPLQSGLLLLPLAAAQMGFAPRARLVVDRFGARAVCAGGMLLVAVTMAGFLLLDRDTPIWVLEVIFFLQGAGMAHIMPPATVSIMQSLPREKAGSGSAVNNTFRQVGGALGVAVLGSVLSTTYRDGISGNLDRIPGLPDSAKHAAGESVEATLGLAQRLGPAGRALVAPADDAFLHAMHITALCSSAVAVLGAIVVTLFLPGRDSAAGDGDASRPEPEKEQTGAGR</sequence>